<keyword evidence="1" id="KW-0902">Two-component regulatory system</keyword>
<dbReference type="Proteomes" id="UP001595904">
    <property type="component" value="Unassembled WGS sequence"/>
</dbReference>
<evidence type="ECO:0000313" key="4">
    <source>
        <dbReference type="Proteomes" id="UP001595904"/>
    </source>
</evidence>
<dbReference type="SUPFAM" id="SSF47226">
    <property type="entry name" value="Histidine-containing phosphotransfer domain, HPT domain"/>
    <property type="match status" value="1"/>
</dbReference>
<evidence type="ECO:0000256" key="1">
    <source>
        <dbReference type="ARBA" id="ARBA00023012"/>
    </source>
</evidence>
<reference evidence="4" key="1">
    <citation type="journal article" date="2019" name="Int. J. Syst. Evol. Microbiol.">
        <title>The Global Catalogue of Microorganisms (GCM) 10K type strain sequencing project: providing services to taxonomists for standard genome sequencing and annotation.</title>
        <authorList>
            <consortium name="The Broad Institute Genomics Platform"/>
            <consortium name="The Broad Institute Genome Sequencing Center for Infectious Disease"/>
            <person name="Wu L."/>
            <person name="Ma J."/>
        </authorList>
    </citation>
    <scope>NUCLEOTIDE SEQUENCE [LARGE SCALE GENOMIC DNA]</scope>
    <source>
        <strain evidence="4">CGMCC 1.10759</strain>
    </source>
</reference>
<protein>
    <submittedName>
        <fullName evidence="3">Hpt domain-containing protein</fullName>
    </submittedName>
</protein>
<evidence type="ECO:0000259" key="2">
    <source>
        <dbReference type="Pfam" id="PF01627"/>
    </source>
</evidence>
<sequence>MSSGPEELRAKMVQIAGRYLERVTKEVVQLRTLIDNAASGNLDVIREIEALTHRMHGSGAMLHFDEISSHAGDLERMAAGFLASGSVDQPRMVETLGKLQAALDKAVAERGAPNSAT</sequence>
<organism evidence="3 4">
    <name type="scientific">Steroidobacter flavus</name>
    <dbReference type="NCBI Taxonomy" id="1842136"/>
    <lineage>
        <taxon>Bacteria</taxon>
        <taxon>Pseudomonadati</taxon>
        <taxon>Pseudomonadota</taxon>
        <taxon>Gammaproteobacteria</taxon>
        <taxon>Steroidobacterales</taxon>
        <taxon>Steroidobacteraceae</taxon>
        <taxon>Steroidobacter</taxon>
    </lineage>
</organism>
<dbReference type="Pfam" id="PF01627">
    <property type="entry name" value="Hpt"/>
    <property type="match status" value="1"/>
</dbReference>
<comment type="caution">
    <text evidence="3">The sequence shown here is derived from an EMBL/GenBank/DDBJ whole genome shotgun (WGS) entry which is preliminary data.</text>
</comment>
<feature type="domain" description="HPt" evidence="2">
    <location>
        <begin position="18"/>
        <end position="105"/>
    </location>
</feature>
<name>A0ABV8SQU4_9GAMM</name>
<accession>A0ABV8SQU4</accession>
<keyword evidence="4" id="KW-1185">Reference proteome</keyword>
<dbReference type="RefSeq" id="WP_380595842.1">
    <property type="nucleotide sequence ID" value="NZ_JBHSDU010000003.1"/>
</dbReference>
<proteinExistence type="predicted"/>
<gene>
    <name evidence="3" type="ORF">ACFPN2_06665</name>
</gene>
<evidence type="ECO:0000313" key="3">
    <source>
        <dbReference type="EMBL" id="MFC4308759.1"/>
    </source>
</evidence>
<dbReference type="EMBL" id="JBHSDU010000003">
    <property type="protein sequence ID" value="MFC4308759.1"/>
    <property type="molecule type" value="Genomic_DNA"/>
</dbReference>
<dbReference type="InterPro" id="IPR036641">
    <property type="entry name" value="HPT_dom_sf"/>
</dbReference>
<dbReference type="Gene3D" id="1.20.120.160">
    <property type="entry name" value="HPT domain"/>
    <property type="match status" value="1"/>
</dbReference>
<dbReference type="InterPro" id="IPR008207">
    <property type="entry name" value="Sig_transdc_His_kin_Hpt_dom"/>
</dbReference>